<dbReference type="InterPro" id="IPR019734">
    <property type="entry name" value="TPR_rpt"/>
</dbReference>
<comment type="similarity">
    <text evidence="2">Belongs to the NASP family.</text>
</comment>
<evidence type="ECO:0000256" key="1">
    <source>
        <dbReference type="ARBA" id="ARBA00004123"/>
    </source>
</evidence>
<dbReference type="AlphaFoldDB" id="A0A336KEN5"/>
<dbReference type="InterPro" id="IPR011990">
    <property type="entry name" value="TPR-like_helical_dom_sf"/>
</dbReference>
<evidence type="ECO:0000256" key="4">
    <source>
        <dbReference type="ARBA" id="ARBA00022803"/>
    </source>
</evidence>
<feature type="region of interest" description="Disordered" evidence="7">
    <location>
        <begin position="329"/>
        <end position="389"/>
    </location>
</feature>
<evidence type="ECO:0000313" key="9">
    <source>
        <dbReference type="EMBL" id="SSX23702.1"/>
    </source>
</evidence>
<feature type="repeat" description="TPR" evidence="6">
    <location>
        <begin position="245"/>
        <end position="278"/>
    </location>
</feature>
<dbReference type="SUPFAM" id="SSF48452">
    <property type="entry name" value="TPR-like"/>
    <property type="match status" value="1"/>
</dbReference>
<dbReference type="Gene3D" id="1.25.40.10">
    <property type="entry name" value="Tetratricopeptide repeat domain"/>
    <property type="match status" value="1"/>
</dbReference>
<dbReference type="PANTHER" id="PTHR15081">
    <property type="entry name" value="NUCLEAR AUTOANTIGENIC SPERM PROTEIN NASP -RELATED"/>
    <property type="match status" value="1"/>
</dbReference>
<dbReference type="GO" id="GO:0042393">
    <property type="term" value="F:histone binding"/>
    <property type="evidence" value="ECO:0007669"/>
    <property type="project" value="TreeGrafter"/>
</dbReference>
<dbReference type="PROSITE" id="PS50005">
    <property type="entry name" value="TPR"/>
    <property type="match status" value="2"/>
</dbReference>
<feature type="region of interest" description="Disordered" evidence="7">
    <location>
        <begin position="81"/>
        <end position="172"/>
    </location>
</feature>
<dbReference type="PANTHER" id="PTHR15081:SF1">
    <property type="entry name" value="NUCLEAR AUTOANTIGENIC SPERM PROTEIN"/>
    <property type="match status" value="1"/>
</dbReference>
<reference evidence="9" key="2">
    <citation type="submission" date="2018-07" db="EMBL/GenBank/DDBJ databases">
        <authorList>
            <person name="Quirk P.G."/>
            <person name="Krulwich T.A."/>
        </authorList>
    </citation>
    <scope>NUCLEOTIDE SEQUENCE</scope>
</reference>
<keyword evidence="4 6" id="KW-0802">TPR repeat</keyword>
<gene>
    <name evidence="8" type="primary">CSON009459</name>
</gene>
<dbReference type="EMBL" id="UFQT01000375">
    <property type="protein sequence ID" value="SSX23702.1"/>
    <property type="molecule type" value="Genomic_DNA"/>
</dbReference>
<evidence type="ECO:0000256" key="6">
    <source>
        <dbReference type="PROSITE-ProRule" id="PRU00339"/>
    </source>
</evidence>
<protein>
    <submittedName>
        <fullName evidence="8">CSON009459 protein</fullName>
    </submittedName>
</protein>
<organism evidence="8">
    <name type="scientific">Culicoides sonorensis</name>
    <name type="common">Biting midge</name>
    <dbReference type="NCBI Taxonomy" id="179676"/>
    <lineage>
        <taxon>Eukaryota</taxon>
        <taxon>Metazoa</taxon>
        <taxon>Ecdysozoa</taxon>
        <taxon>Arthropoda</taxon>
        <taxon>Hexapoda</taxon>
        <taxon>Insecta</taxon>
        <taxon>Pterygota</taxon>
        <taxon>Neoptera</taxon>
        <taxon>Endopterygota</taxon>
        <taxon>Diptera</taxon>
        <taxon>Nematocera</taxon>
        <taxon>Chironomoidea</taxon>
        <taxon>Ceratopogonidae</taxon>
        <taxon>Ceratopogoninae</taxon>
        <taxon>Culicoides</taxon>
        <taxon>Monoculicoides</taxon>
    </lineage>
</organism>
<accession>A0A336KEN5</accession>
<keyword evidence="5" id="KW-0539">Nucleus</keyword>
<name>A0A336KEN5_CULSO</name>
<evidence type="ECO:0000313" key="8">
    <source>
        <dbReference type="EMBL" id="SSX03336.1"/>
    </source>
</evidence>
<proteinExistence type="inferred from homology"/>
<evidence type="ECO:0000256" key="2">
    <source>
        <dbReference type="ARBA" id="ARBA00008402"/>
    </source>
</evidence>
<feature type="compositionally biased region" description="Low complexity" evidence="7">
    <location>
        <begin position="127"/>
        <end position="138"/>
    </location>
</feature>
<dbReference type="SMART" id="SM00028">
    <property type="entry name" value="TPR"/>
    <property type="match status" value="3"/>
</dbReference>
<dbReference type="EMBL" id="UFQS01000375">
    <property type="protein sequence ID" value="SSX03336.1"/>
    <property type="molecule type" value="Genomic_DNA"/>
</dbReference>
<dbReference type="VEuPathDB" id="VectorBase:CSON009459"/>
<comment type="subcellular location">
    <subcellularLocation>
        <location evidence="1">Nucleus</location>
    </subcellularLocation>
</comment>
<dbReference type="InterPro" id="IPR051730">
    <property type="entry name" value="NASP-like"/>
</dbReference>
<evidence type="ECO:0000256" key="3">
    <source>
        <dbReference type="ARBA" id="ARBA00022737"/>
    </source>
</evidence>
<evidence type="ECO:0000256" key="7">
    <source>
        <dbReference type="SAM" id="MobiDB-lite"/>
    </source>
</evidence>
<dbReference type="GO" id="GO:0034080">
    <property type="term" value="P:CENP-A containing chromatin assembly"/>
    <property type="evidence" value="ECO:0007669"/>
    <property type="project" value="TreeGrafter"/>
</dbReference>
<reference evidence="8" key="1">
    <citation type="submission" date="2018-04" db="EMBL/GenBank/DDBJ databases">
        <authorList>
            <person name="Go L.Y."/>
            <person name="Mitchell J.A."/>
        </authorList>
    </citation>
    <scope>NUCLEOTIDE SEQUENCE</scope>
    <source>
        <tissue evidence="8">Whole organism</tissue>
    </source>
</reference>
<evidence type="ECO:0000256" key="5">
    <source>
        <dbReference type="ARBA" id="ARBA00023242"/>
    </source>
</evidence>
<dbReference type="GO" id="GO:0006335">
    <property type="term" value="P:DNA replication-dependent chromatin assembly"/>
    <property type="evidence" value="ECO:0007669"/>
    <property type="project" value="TreeGrafter"/>
</dbReference>
<dbReference type="OMA" id="IDDIDAC"/>
<sequence length="389" mass="42558">MAEKPEELETPEDKLQRAKELYGRGSRNYYVKAYSEAADDLSQACAIFADIHGPTADECGMPYLLYAKSMIAVGQEENKVLDVPDEEDEDEEEGEGEVENPEEESEDTASKGTESATEEVIQVNGSAPATEPTPTTEPVAKTNGTAAPIVDAKPGTSSGVVNGEAEDEEEAGEANNLEVAWEVLELAAVIFARQGESAYENLAEALTELAGISFENSHFDIAIKDYSKALEVHNRMEKTNRRHVAEIYFQIGLSHLMLNDFDESIEAFKKAGEILDAEIDFLKLKEQTDELAADIKDLEETRGEIVLKIIEVEETKQVSIEEVKRELEKLMNHEPEKENVPGPSSSGASSSAEKPKATDISHLIKRKKPDAPAGTEVEESPAKKQATGE</sequence>
<feature type="compositionally biased region" description="Low complexity" evidence="7">
    <location>
        <begin position="341"/>
        <end position="352"/>
    </location>
</feature>
<keyword evidence="3" id="KW-0677">Repeat</keyword>
<feature type="compositionally biased region" description="Acidic residues" evidence="7">
    <location>
        <begin position="83"/>
        <end position="107"/>
    </location>
</feature>
<feature type="repeat" description="TPR" evidence="6">
    <location>
        <begin position="203"/>
        <end position="236"/>
    </location>
</feature>
<dbReference type="GO" id="GO:0005654">
    <property type="term" value="C:nucleoplasm"/>
    <property type="evidence" value="ECO:0007669"/>
    <property type="project" value="TreeGrafter"/>
</dbReference>
<dbReference type="Pfam" id="PF13424">
    <property type="entry name" value="TPR_12"/>
    <property type="match status" value="1"/>
</dbReference>
<feature type="compositionally biased region" description="Basic and acidic residues" evidence="7">
    <location>
        <begin position="329"/>
        <end position="339"/>
    </location>
</feature>